<evidence type="ECO:0000256" key="7">
    <source>
        <dbReference type="ARBA" id="ARBA00022846"/>
    </source>
</evidence>
<dbReference type="SUPFAM" id="SSF50978">
    <property type="entry name" value="WD40 repeat-like"/>
    <property type="match status" value="1"/>
</dbReference>
<dbReference type="SMART" id="SM00320">
    <property type="entry name" value="WD40"/>
    <property type="match status" value="4"/>
</dbReference>
<dbReference type="InterPro" id="IPR043502">
    <property type="entry name" value="DNA/RNA_pol_sf"/>
</dbReference>
<dbReference type="GeneID" id="107114341"/>
<dbReference type="PROSITE" id="PS50878">
    <property type="entry name" value="RT_POL"/>
    <property type="match status" value="1"/>
</dbReference>
<reference evidence="18" key="1">
    <citation type="submission" date="2025-08" db="UniProtKB">
        <authorList>
            <consortium name="RefSeq"/>
        </authorList>
    </citation>
    <scope>IDENTIFICATION</scope>
</reference>
<keyword evidence="4" id="KW-0963">Cytoplasm</keyword>
<keyword evidence="5 14" id="KW-0853">WD repeat</keyword>
<dbReference type="InterPro" id="IPR000477">
    <property type="entry name" value="RT_dom"/>
</dbReference>
<dbReference type="InterPro" id="IPR050687">
    <property type="entry name" value="Dynein_IC"/>
</dbReference>
<dbReference type="SUPFAM" id="SSF56672">
    <property type="entry name" value="DNA/RNA polymerases"/>
    <property type="match status" value="1"/>
</dbReference>
<feature type="domain" description="Reverse transcriptase" evidence="16">
    <location>
        <begin position="1"/>
        <end position="65"/>
    </location>
</feature>
<dbReference type="Pfam" id="PF00400">
    <property type="entry name" value="WD40"/>
    <property type="match status" value="1"/>
</dbReference>
<keyword evidence="7" id="KW-0282">Flagellum</keyword>
<feature type="compositionally biased region" description="Acidic residues" evidence="15">
    <location>
        <begin position="729"/>
        <end position="744"/>
    </location>
</feature>
<feature type="repeat" description="WD" evidence="14">
    <location>
        <begin position="1039"/>
        <end position="1073"/>
    </location>
</feature>
<feature type="repeat" description="WD" evidence="14">
    <location>
        <begin position="996"/>
        <end position="1038"/>
    </location>
</feature>
<feature type="region of interest" description="Disordered" evidence="15">
    <location>
        <begin position="728"/>
        <end position="750"/>
    </location>
</feature>
<dbReference type="InterPro" id="IPR015943">
    <property type="entry name" value="WD40/YVTN_repeat-like_dom_sf"/>
</dbReference>
<keyword evidence="8" id="KW-0969">Cilium</keyword>
<dbReference type="InterPro" id="IPR036322">
    <property type="entry name" value="WD40_repeat_dom_sf"/>
</dbReference>
<comment type="subcellular location">
    <subcellularLocation>
        <location evidence="1">Cytoplasm</location>
        <location evidence="1">Cytoskeleton</location>
        <location evidence="1">Flagellum axoneme</location>
    </subcellularLocation>
    <subcellularLocation>
        <location evidence="11">Dynein axonemal particle</location>
    </subcellularLocation>
</comment>
<feature type="region of interest" description="Disordered" evidence="15">
    <location>
        <begin position="628"/>
        <end position="652"/>
    </location>
</feature>
<name>A0ABM1KC32_GEKJA</name>
<evidence type="ECO:0000256" key="11">
    <source>
        <dbReference type="ARBA" id="ARBA00024190"/>
    </source>
</evidence>
<dbReference type="RefSeq" id="XP_015271269.1">
    <property type="nucleotide sequence ID" value="XM_015415783.1"/>
</dbReference>
<evidence type="ECO:0000256" key="3">
    <source>
        <dbReference type="ARBA" id="ARBA00012180"/>
    </source>
</evidence>
<evidence type="ECO:0000256" key="8">
    <source>
        <dbReference type="ARBA" id="ARBA00023069"/>
    </source>
</evidence>
<organism evidence="17 18">
    <name type="scientific">Gekko japonicus</name>
    <name type="common">Schlegel's Japanese gecko</name>
    <dbReference type="NCBI Taxonomy" id="146911"/>
    <lineage>
        <taxon>Eukaryota</taxon>
        <taxon>Metazoa</taxon>
        <taxon>Chordata</taxon>
        <taxon>Craniata</taxon>
        <taxon>Vertebrata</taxon>
        <taxon>Euteleostomi</taxon>
        <taxon>Lepidosauria</taxon>
        <taxon>Squamata</taxon>
        <taxon>Bifurcata</taxon>
        <taxon>Gekkota</taxon>
        <taxon>Gekkonidae</taxon>
        <taxon>Gekkoninae</taxon>
        <taxon>Gekko</taxon>
    </lineage>
</organism>
<keyword evidence="6" id="KW-0677">Repeat</keyword>
<dbReference type="Gene3D" id="2.130.10.10">
    <property type="entry name" value="YVTN repeat-like/Quinoprotein amine dehydrogenase"/>
    <property type="match status" value="1"/>
</dbReference>
<comment type="similarity">
    <text evidence="2">Belongs to the beta type-B retroviral polymerase family. HERV class-II K(HML-2) pol subfamily.</text>
</comment>
<dbReference type="PANTHER" id="PTHR12442">
    <property type="entry name" value="DYNEIN INTERMEDIATE CHAIN"/>
    <property type="match status" value="1"/>
</dbReference>
<evidence type="ECO:0000313" key="18">
    <source>
        <dbReference type="RefSeq" id="XP_015271269.1"/>
    </source>
</evidence>
<evidence type="ECO:0000256" key="1">
    <source>
        <dbReference type="ARBA" id="ARBA00004611"/>
    </source>
</evidence>
<evidence type="ECO:0000256" key="2">
    <source>
        <dbReference type="ARBA" id="ARBA00010879"/>
    </source>
</evidence>
<dbReference type="InterPro" id="IPR001680">
    <property type="entry name" value="WD40_rpt"/>
</dbReference>
<evidence type="ECO:0000256" key="13">
    <source>
        <dbReference type="ARBA" id="ARBA00041557"/>
    </source>
</evidence>
<dbReference type="Proteomes" id="UP000694871">
    <property type="component" value="Unplaced"/>
</dbReference>
<evidence type="ECO:0000256" key="4">
    <source>
        <dbReference type="ARBA" id="ARBA00022490"/>
    </source>
</evidence>
<keyword evidence="17" id="KW-1185">Reference proteome</keyword>
<evidence type="ECO:0000256" key="6">
    <source>
        <dbReference type="ARBA" id="ARBA00022737"/>
    </source>
</evidence>
<accession>A0ABM1KC32</accession>
<dbReference type="InterPro" id="IPR041577">
    <property type="entry name" value="RT_RNaseH_2"/>
</dbReference>
<evidence type="ECO:0000256" key="9">
    <source>
        <dbReference type="ARBA" id="ARBA00023212"/>
    </source>
</evidence>
<keyword evidence="9" id="KW-0206">Cytoskeleton</keyword>
<dbReference type="InterPro" id="IPR043128">
    <property type="entry name" value="Rev_trsase/Diguanyl_cyclase"/>
</dbReference>
<feature type="compositionally biased region" description="Polar residues" evidence="15">
    <location>
        <begin position="642"/>
        <end position="652"/>
    </location>
</feature>
<dbReference type="PROSITE" id="PS50294">
    <property type="entry name" value="WD_REPEATS_REGION"/>
    <property type="match status" value="1"/>
</dbReference>
<dbReference type="EC" id="3.1.26.4" evidence="3"/>
<evidence type="ECO:0000256" key="14">
    <source>
        <dbReference type="PROSITE-ProRule" id="PRU00221"/>
    </source>
</evidence>
<sequence>MEGLLRGVPGTVPYFDDVLIAGGSDQELMERVRTVFERFKSAGLKVKQPKCLVGVPGVEFLGFRVDESGVHPTEDQVAAIKYAPRPLNKKELQSFLGLLNFYHAFLLHKASVAAPLHALLHKDAKWRWGSEHERAFKGVKALLSLNAVLTHYDEQKLLVLVADASPFGVGAVLSHLMPDVTDHKPLLGIFAPDRQIPNILSPRMWWVIFLTTYDYDFEHRLGKAIRHVDALSRCPLPGQDLDPAPASMVLAIDELPQAPVSSMDIAAATAKNSVLARVLNWRQQQLLLLLQRIRSGVVSLISLTRRHSGSAASSTMSSNIIPNAIQANKGKKHSIIINMSMKDQNVAKKLMSSTSSARRMSYTNTMQASRVGTLARRSILISDGKNVDKGSFASSKHFIQVFDDQGRDVTPRPLYHSEASSAMHRQSKILSVHDFAGVTQTDFLSSFSIHQTSGTNISLAGPFSRTYGSVSITKSTTSTESLAEEIVEPGSRRETISSLIDVQVRREEVQEPLTKEELEEVVDIYLTETETIWIFDMPTIMVSSEAEEADKVRQQNVAYMELCKNRAGNDRYTDRMMQTLNGAPKVKEVQCDKIIMADKEIMATNWDLYDSFSVLEVAAVEKTSRPVSITSGKSAVKEQDKTTSSASNDRASITSSSIIDLESVILSQIHEEEEDRSEAIMKSEKFHQDLFYMERVLMENIFQPKLAAYRQLPVFLEPDVKSASTILGSDEELEKEEEEEEMAEEKEPSVSSSLLLELGEAVKDIPPPFLEPLWSYGCYLTKGNSVSCMAWNKLNPDLLAVGYGTFRFKEQKTGLACCWSLKNPMWPERIYKCSYGVTALDFSVANPNLLAVGMFNGTIAVYNVQTHLSTSVLDTSESFDKHLGPVWQLKWVEQDRGTTGEDKGEILVSISADGRVTKWFIRKGLGCTDLMKLKRTASEKRKIGAEKRSEALISRQAPGLCFDFHPMDTNTYLAGTEEGYIHKCSCSYNEQYLETYRGHKGPVYKIAWNPFSTEVFLSCSADWSIMLWRQDSLRPILSLSSTTNVIYDIMWSPNSAFVFAAVNEIRVEIWDLSVSSLDPLIVNPAIGNLKFTTVLFAKNADCVLIGDSDGLVTVYALRNMIASDSRKVDALRDIIGSNLNQFLSISTRHPFNWLLMMQSWYDRHRPALMSDQDRLALPVLKSRQARLVSSVKVLSAREPVLQQPEKGYVLNEVEGMAIHSNHHAHEVKHVRQADDAFEMRSLHHCQHVGINICDHVATVDVATTHLLPQAPLYHGCDVLRLVVCIHPLHMEQNHFVDQ</sequence>
<dbReference type="Gene3D" id="3.30.70.270">
    <property type="match status" value="2"/>
</dbReference>
<gene>
    <name evidence="18" type="primary">WDR78</name>
</gene>
<evidence type="ECO:0000256" key="15">
    <source>
        <dbReference type="SAM" id="MobiDB-lite"/>
    </source>
</evidence>
<evidence type="ECO:0000256" key="12">
    <source>
        <dbReference type="ARBA" id="ARBA00040002"/>
    </source>
</evidence>
<keyword evidence="10" id="KW-0966">Cell projection</keyword>
<dbReference type="PANTHER" id="PTHR12442:SF12">
    <property type="entry name" value="DYNEIN AXONEMAL INTERMEDIATE CHAIN 4"/>
    <property type="match status" value="1"/>
</dbReference>
<protein>
    <recommendedName>
        <fullName evidence="12">Dynein axonemal intermediate chain 4</fullName>
        <ecNumber evidence="3">3.1.26.4</ecNumber>
    </recommendedName>
    <alternativeName>
        <fullName evidence="13">WD repeat-containing protein 78</fullName>
    </alternativeName>
</protein>
<evidence type="ECO:0000256" key="5">
    <source>
        <dbReference type="ARBA" id="ARBA00022574"/>
    </source>
</evidence>
<evidence type="ECO:0000313" key="17">
    <source>
        <dbReference type="Proteomes" id="UP000694871"/>
    </source>
</evidence>
<proteinExistence type="inferred from homology"/>
<dbReference type="Pfam" id="PF17919">
    <property type="entry name" value="RT_RNaseH_2"/>
    <property type="match status" value="1"/>
</dbReference>
<evidence type="ECO:0000256" key="10">
    <source>
        <dbReference type="ARBA" id="ARBA00023273"/>
    </source>
</evidence>
<evidence type="ECO:0000259" key="16">
    <source>
        <dbReference type="PROSITE" id="PS50878"/>
    </source>
</evidence>
<dbReference type="PROSITE" id="PS50082">
    <property type="entry name" value="WD_REPEATS_2"/>
    <property type="match status" value="2"/>
</dbReference>